<dbReference type="PaxDb" id="584708-Apau_0282"/>
<dbReference type="InterPro" id="IPR029442">
    <property type="entry name" value="GyrI-like"/>
</dbReference>
<dbReference type="Proteomes" id="UP000005096">
    <property type="component" value="Chromosome"/>
</dbReference>
<feature type="domain" description="AraC effector-binding" evidence="1">
    <location>
        <begin position="3"/>
        <end position="155"/>
    </location>
</feature>
<keyword evidence="3" id="KW-1185">Reference proteome</keyword>
<gene>
    <name evidence="2" type="ORF">Apau_0282</name>
</gene>
<dbReference type="RefSeq" id="WP_006299863.1">
    <property type="nucleotide sequence ID" value="NZ_CM001022.1"/>
</dbReference>
<reference evidence="2 3" key="1">
    <citation type="journal article" date="2010" name="Stand. Genomic Sci.">
        <title>Non-contiguous finished genome sequence of Aminomonas paucivorans type strain (GLU-3).</title>
        <authorList>
            <person name="Pitluck S."/>
            <person name="Yasawong M."/>
            <person name="Held B."/>
            <person name="Lapidus A."/>
            <person name="Nolan M."/>
            <person name="Copeland A."/>
            <person name="Lucas S."/>
            <person name="Del Rio T.G."/>
            <person name="Tice H."/>
            <person name="Cheng J.F."/>
            <person name="Chertkov O."/>
            <person name="Goodwin L."/>
            <person name="Tapia R."/>
            <person name="Han C."/>
            <person name="Liolios K."/>
            <person name="Ivanova N."/>
            <person name="Mavromatis K."/>
            <person name="Ovchinnikova G."/>
            <person name="Pati A."/>
            <person name="Chen A."/>
            <person name="Palaniappan K."/>
            <person name="Land M."/>
            <person name="Hauser L."/>
            <person name="Chang Y.J."/>
            <person name="Jeffries C.D."/>
            <person name="Pukall R."/>
            <person name="Spring S."/>
            <person name="Rohde M."/>
            <person name="Sikorski J."/>
            <person name="Goker M."/>
            <person name="Woyke T."/>
            <person name="Bristow J."/>
            <person name="Eisen J.A."/>
            <person name="Markowitz V."/>
            <person name="Hugenholtz P."/>
            <person name="Kyrpides N.C."/>
            <person name="Klenk H.P."/>
        </authorList>
    </citation>
    <scope>NUCLEOTIDE SEQUENCE [LARGE SCALE GENOMIC DNA]</scope>
    <source>
        <strain evidence="2 3">DSM 12260</strain>
    </source>
</reference>
<organism evidence="2 3">
    <name type="scientific">Aminomonas paucivorans DSM 12260</name>
    <dbReference type="NCBI Taxonomy" id="584708"/>
    <lineage>
        <taxon>Bacteria</taxon>
        <taxon>Thermotogati</taxon>
        <taxon>Synergistota</taxon>
        <taxon>Synergistia</taxon>
        <taxon>Synergistales</taxon>
        <taxon>Synergistaceae</taxon>
        <taxon>Aminomonas</taxon>
    </lineage>
</organism>
<dbReference type="EMBL" id="CM001022">
    <property type="protein sequence ID" value="EFQ22717.1"/>
    <property type="molecule type" value="Genomic_DNA"/>
</dbReference>
<dbReference type="OrthoDB" id="5337216at2"/>
<dbReference type="InterPro" id="IPR050908">
    <property type="entry name" value="SmbC-like"/>
</dbReference>
<dbReference type="SMART" id="SM00871">
    <property type="entry name" value="AraC_E_bind"/>
    <property type="match status" value="1"/>
</dbReference>
<name>E3CYI6_9BACT</name>
<dbReference type="SUPFAM" id="SSF55136">
    <property type="entry name" value="Probable bacterial effector-binding domain"/>
    <property type="match status" value="1"/>
</dbReference>
<sequence length="157" mass="17501">MEYHVEVRAQDPVRVARSRFVTSMAEVCQDMGRGYRELWQSLERGKVQVTGDYALAVYPDPAFDPHRFTVEVAFEVGPDATAGEGFEVAELPGGLFAVLLHVGPYESLGGAYEAILGWVPAQGYRFAGPMRDKYLNDPDRVPPEELRTEIQVPVERA</sequence>
<dbReference type="HOGENOM" id="CLU_113664_2_2_0"/>
<accession>E3CYI6</accession>
<proteinExistence type="predicted"/>
<dbReference type="PANTHER" id="PTHR40055">
    <property type="entry name" value="TRANSCRIPTIONAL REGULATOR YGIV-RELATED"/>
    <property type="match status" value="1"/>
</dbReference>
<dbReference type="Gene3D" id="3.20.80.10">
    <property type="entry name" value="Regulatory factor, effector binding domain"/>
    <property type="match status" value="1"/>
</dbReference>
<protein>
    <submittedName>
        <fullName evidence="2">Transcriptional activator ligand binding domain protein</fullName>
    </submittedName>
</protein>
<evidence type="ECO:0000313" key="3">
    <source>
        <dbReference type="Proteomes" id="UP000005096"/>
    </source>
</evidence>
<dbReference type="STRING" id="584708.Apau_0282"/>
<dbReference type="InterPro" id="IPR010499">
    <property type="entry name" value="AraC_E-bd"/>
</dbReference>
<dbReference type="InterPro" id="IPR011256">
    <property type="entry name" value="Reg_factor_effector_dom_sf"/>
</dbReference>
<evidence type="ECO:0000259" key="1">
    <source>
        <dbReference type="SMART" id="SM00871"/>
    </source>
</evidence>
<evidence type="ECO:0000313" key="2">
    <source>
        <dbReference type="EMBL" id="EFQ22717.1"/>
    </source>
</evidence>
<dbReference type="PANTHER" id="PTHR40055:SF1">
    <property type="entry name" value="TRANSCRIPTIONAL REGULATOR YGIV-RELATED"/>
    <property type="match status" value="1"/>
</dbReference>
<dbReference type="AlphaFoldDB" id="E3CYI6"/>
<dbReference type="eggNOG" id="COG4978">
    <property type="taxonomic scope" value="Bacteria"/>
</dbReference>
<dbReference type="Pfam" id="PF06445">
    <property type="entry name" value="GyrI-like"/>
    <property type="match status" value="1"/>
</dbReference>